<dbReference type="SUPFAM" id="SSF56059">
    <property type="entry name" value="Glutathione synthetase ATP-binding domain-like"/>
    <property type="match status" value="1"/>
</dbReference>
<gene>
    <name evidence="2" type="ORF">J2W49_003317</name>
</gene>
<protein>
    <recommendedName>
        <fullName evidence="1">DUF6815 domain-containing protein</fullName>
    </recommendedName>
</protein>
<sequence>MSAPSIALLYPGDRPMRDRADPAESRFGALFEAFASAGVKAVPAVYNDAFADEVEQQLHDCQLVLAWCNPIEGGRRRDLLDAMLRRVADTGVVVSAHPDAIQKLGTKDVLFETRDLPFGSDVCRVENLKQLEEELPERLLRGARVLKQYRGHSGIGVWRVELMEGATRRLRARHAQRGSEEEVLELGALLAKLAPYFEVASGGHMIDQAWQPRMVEGMIRAYLVEDSVAGFGHQSVNALYPGMPGGPAPAPGPRLYYAADLPQFQDLRQRLEAEWVELLRARVGLAREQLPLLWDCDFMLGERSVGGPGRYVLCEINVSSVSPFPPSAITPLVSAVQRRLSEI</sequence>
<organism evidence="2 3">
    <name type="scientific">Hydrogenophaga palleronii</name>
    <dbReference type="NCBI Taxonomy" id="65655"/>
    <lineage>
        <taxon>Bacteria</taxon>
        <taxon>Pseudomonadati</taxon>
        <taxon>Pseudomonadota</taxon>
        <taxon>Betaproteobacteria</taxon>
        <taxon>Burkholderiales</taxon>
        <taxon>Comamonadaceae</taxon>
        <taxon>Hydrogenophaga</taxon>
    </lineage>
</organism>
<dbReference type="EMBL" id="JAVDWU010000007">
    <property type="protein sequence ID" value="MDR7151341.1"/>
    <property type="molecule type" value="Genomic_DNA"/>
</dbReference>
<dbReference type="NCBIfam" id="NF033816">
    <property type="entry name" value="Cj0069_fam"/>
    <property type="match status" value="1"/>
</dbReference>
<dbReference type="RefSeq" id="WP_310318548.1">
    <property type="nucleotide sequence ID" value="NZ_JAVDWU010000007.1"/>
</dbReference>
<evidence type="ECO:0000259" key="1">
    <source>
        <dbReference type="Pfam" id="PF20668"/>
    </source>
</evidence>
<dbReference type="Proteomes" id="UP001265700">
    <property type="component" value="Unassembled WGS sequence"/>
</dbReference>
<keyword evidence="3" id="KW-1185">Reference proteome</keyword>
<dbReference type="Pfam" id="PF20668">
    <property type="entry name" value="DUF6815"/>
    <property type="match status" value="1"/>
</dbReference>
<reference evidence="2 3" key="1">
    <citation type="submission" date="2023-07" db="EMBL/GenBank/DDBJ databases">
        <title>Sorghum-associated microbial communities from plants grown in Nebraska, USA.</title>
        <authorList>
            <person name="Schachtman D."/>
        </authorList>
    </citation>
    <scope>NUCLEOTIDE SEQUENCE [LARGE SCALE GENOMIC DNA]</scope>
    <source>
        <strain evidence="2 3">4249</strain>
    </source>
</reference>
<accession>A0ABU1WPX0</accession>
<proteinExistence type="predicted"/>
<dbReference type="InterPro" id="IPR049212">
    <property type="entry name" value="DUF6815"/>
</dbReference>
<evidence type="ECO:0000313" key="2">
    <source>
        <dbReference type="EMBL" id="MDR7151341.1"/>
    </source>
</evidence>
<comment type="caution">
    <text evidence="2">The sequence shown here is derived from an EMBL/GenBank/DDBJ whole genome shotgun (WGS) entry which is preliminary data.</text>
</comment>
<name>A0ABU1WPX0_9BURK</name>
<feature type="domain" description="DUF6815" evidence="1">
    <location>
        <begin position="216"/>
        <end position="321"/>
    </location>
</feature>
<evidence type="ECO:0000313" key="3">
    <source>
        <dbReference type="Proteomes" id="UP001265700"/>
    </source>
</evidence>